<evidence type="ECO:0000313" key="3">
    <source>
        <dbReference type="EMBL" id="KAG7295310.1"/>
    </source>
</evidence>
<dbReference type="Gene3D" id="3.30.40.10">
    <property type="entry name" value="Zinc/RING finger domain, C3HC4 (zinc finger)"/>
    <property type="match status" value="1"/>
</dbReference>
<keyword evidence="1" id="KW-0175">Coiled coil</keyword>
<feature type="coiled-coil region" evidence="1">
    <location>
        <begin position="137"/>
        <end position="178"/>
    </location>
</feature>
<dbReference type="EMBL" id="JAHIBW010000031">
    <property type="protein sequence ID" value="KAG7295310.1"/>
    <property type="molecule type" value="Genomic_DNA"/>
</dbReference>
<protein>
    <recommendedName>
        <fullName evidence="5">Zinc finger PHD-type domain-containing protein</fullName>
    </recommendedName>
</protein>
<evidence type="ECO:0000313" key="4">
    <source>
        <dbReference type="Proteomes" id="UP000823941"/>
    </source>
</evidence>
<evidence type="ECO:0008006" key="5">
    <source>
        <dbReference type="Google" id="ProtNLM"/>
    </source>
</evidence>
<comment type="caution">
    <text evidence="3">The sequence shown here is derived from an EMBL/GenBank/DDBJ whole genome shotgun (WGS) entry which is preliminary data.</text>
</comment>
<sequence length="517" mass="59563">MDLEKKAINCTRCNIKINKRHLSCSVCLNAYDLDCANVSEKRFLLMTKVNKISWKCDECIIKRNTPLKLHIPATEISCNTWNENITIRKPSIQRSRSFINENLSLTTTEECLMSSTIKDSDHHASLPNLSIMENSQLEDMKNQIDLLQTELSIAHDEIDKLNLENSNLRKLLEESQKKIGTFNKVMYKSSPRKNTPRKKKDDLSKPPSPSPICINLSENNAGLHNNEQLKVEINNLTTKTKPERKQMSQPKSEKYNNPELKKILSTSTTKVQKENEILSPQKSKKTIITHKLKSELLTTKQKVLIFSNEQGNGLALTLQTLLGNSFQVQNICKPGAKMQDILKPMKSMENMSKRDYVIIIGGSNDNDPYLLLSHLNFHLHCLSQTNTIVCQPSYNRYLNINKLRYEINFLCKKFEDAVYLDLRYDLYTPRRENNRMYMSQHLLQEILRIDYRNNYNGYTQKRASDLNKSIITKNSSTQTHAQCPSDNTSAAIRLSQEAVEHTSNNGENDHIFLETLY</sequence>
<dbReference type="InterPro" id="IPR011011">
    <property type="entry name" value="Znf_FYVE_PHD"/>
</dbReference>
<proteinExistence type="predicted"/>
<feature type="region of interest" description="Disordered" evidence="2">
    <location>
        <begin position="182"/>
        <end position="213"/>
    </location>
</feature>
<evidence type="ECO:0000256" key="1">
    <source>
        <dbReference type="SAM" id="Coils"/>
    </source>
</evidence>
<dbReference type="SUPFAM" id="SSF52266">
    <property type="entry name" value="SGNH hydrolase"/>
    <property type="match status" value="1"/>
</dbReference>
<dbReference type="Proteomes" id="UP000823941">
    <property type="component" value="Chromosome 31"/>
</dbReference>
<keyword evidence="4" id="KW-1185">Reference proteome</keyword>
<dbReference type="InterPro" id="IPR013083">
    <property type="entry name" value="Znf_RING/FYVE/PHD"/>
</dbReference>
<evidence type="ECO:0000256" key="2">
    <source>
        <dbReference type="SAM" id="MobiDB-lite"/>
    </source>
</evidence>
<accession>A0ABQ7PQZ5</accession>
<gene>
    <name evidence="3" type="ORF">JYU34_022315</name>
</gene>
<reference evidence="3 4" key="1">
    <citation type="submission" date="2021-06" db="EMBL/GenBank/DDBJ databases">
        <title>A haploid diamondback moth (Plutella xylostella L.) genome assembly resolves 31 chromosomes and identifies a diamide resistance mutation.</title>
        <authorList>
            <person name="Ward C.M."/>
            <person name="Perry K.D."/>
            <person name="Baker G."/>
            <person name="Powis K."/>
            <person name="Heckel D.G."/>
            <person name="Baxter S.W."/>
        </authorList>
    </citation>
    <scope>NUCLEOTIDE SEQUENCE [LARGE SCALE GENOMIC DNA]</scope>
    <source>
        <strain evidence="3 4">LV</strain>
        <tissue evidence="3">Single pupa</tissue>
    </source>
</reference>
<dbReference type="SUPFAM" id="SSF57903">
    <property type="entry name" value="FYVE/PHD zinc finger"/>
    <property type="match status" value="1"/>
</dbReference>
<name>A0ABQ7PQZ5_PLUXY</name>
<organism evidence="3 4">
    <name type="scientific">Plutella xylostella</name>
    <name type="common">Diamondback moth</name>
    <name type="synonym">Plutella maculipennis</name>
    <dbReference type="NCBI Taxonomy" id="51655"/>
    <lineage>
        <taxon>Eukaryota</taxon>
        <taxon>Metazoa</taxon>
        <taxon>Ecdysozoa</taxon>
        <taxon>Arthropoda</taxon>
        <taxon>Hexapoda</taxon>
        <taxon>Insecta</taxon>
        <taxon>Pterygota</taxon>
        <taxon>Neoptera</taxon>
        <taxon>Endopterygota</taxon>
        <taxon>Lepidoptera</taxon>
        <taxon>Glossata</taxon>
        <taxon>Ditrysia</taxon>
        <taxon>Yponomeutoidea</taxon>
        <taxon>Plutellidae</taxon>
        <taxon>Plutella</taxon>
    </lineage>
</organism>